<dbReference type="EMBL" id="JOKH01000002">
    <property type="protein sequence ID" value="KEQ17935.1"/>
    <property type="molecule type" value="Genomic_DNA"/>
</dbReference>
<comment type="caution">
    <text evidence="1">The sequence shown here is derived from an EMBL/GenBank/DDBJ whole genome shotgun (WGS) entry which is preliminary data.</text>
</comment>
<dbReference type="AlphaFoldDB" id="A0A081NHL2"/>
<keyword evidence="2" id="KW-1185">Reference proteome</keyword>
<reference evidence="1 2" key="1">
    <citation type="submission" date="2014-06" db="EMBL/GenBank/DDBJ databases">
        <title>Whole Genome Sequences of Three Symbiotic Endozoicomonas Bacteria.</title>
        <authorList>
            <person name="Neave M.J."/>
            <person name="Apprill A."/>
            <person name="Voolstra C.R."/>
        </authorList>
    </citation>
    <scope>NUCLEOTIDE SEQUENCE [LARGE SCALE GENOMIC DNA]</scope>
    <source>
        <strain evidence="1 2">DSM 25634</strain>
    </source>
</reference>
<dbReference type="RefSeq" id="WP_034834901.1">
    <property type="nucleotide sequence ID" value="NZ_JOKH01000002.1"/>
</dbReference>
<name>A0A081NHL2_9GAMM</name>
<proteinExistence type="predicted"/>
<dbReference type="Proteomes" id="UP000028073">
    <property type="component" value="Unassembled WGS sequence"/>
</dbReference>
<protein>
    <submittedName>
        <fullName evidence="1">Uncharacterized protein</fullName>
    </submittedName>
</protein>
<sequence length="321" mass="36838">MATSVENCLNILRQDLLQESIPTDQPIPEPESQPLWLGGRVVKKVKNFGLKLADILRDQGWLSYRRINEREIQECRWARSVAGAGLVDQSFIPANVPEQELIERTALARELWQKDPYSFAQWCIEKDQPFPDHFLVAELVPWQMEQFARLGLNRNDAARLSLRLSVAVKLLNPSDTRGQNQNFLPILSTDTPDEAQGKEQYNEILLNLDHSQESADMYLDSFIGNFTPSEQIQLLKACRDELAINPESHQLSEQNLLKKVISDQQKQENEAFFSQRQGRNPLPLDTETLTEVPRTEASWQGNDDYLIDFETPLDRNGKPIK</sequence>
<evidence type="ECO:0000313" key="2">
    <source>
        <dbReference type="Proteomes" id="UP000028073"/>
    </source>
</evidence>
<gene>
    <name evidence="1" type="ORF">GZ78_09945</name>
</gene>
<accession>A0A081NHL2</accession>
<evidence type="ECO:0000313" key="1">
    <source>
        <dbReference type="EMBL" id="KEQ17935.1"/>
    </source>
</evidence>
<organism evidence="1 2">
    <name type="scientific">Endozoicomonas numazuensis</name>
    <dbReference type="NCBI Taxonomy" id="1137799"/>
    <lineage>
        <taxon>Bacteria</taxon>
        <taxon>Pseudomonadati</taxon>
        <taxon>Pseudomonadota</taxon>
        <taxon>Gammaproteobacteria</taxon>
        <taxon>Oceanospirillales</taxon>
        <taxon>Endozoicomonadaceae</taxon>
        <taxon>Endozoicomonas</taxon>
    </lineage>
</organism>
<dbReference type="OrthoDB" id="6191351at2"/>